<dbReference type="Proteomes" id="UP000562254">
    <property type="component" value="Unassembled WGS sequence"/>
</dbReference>
<evidence type="ECO:0000313" key="1">
    <source>
        <dbReference type="EMBL" id="MBB5688311.1"/>
    </source>
</evidence>
<evidence type="ECO:0000313" key="2">
    <source>
        <dbReference type="Proteomes" id="UP000562254"/>
    </source>
</evidence>
<proteinExistence type="predicted"/>
<keyword evidence="2" id="KW-1185">Reference proteome</keyword>
<protein>
    <submittedName>
        <fullName evidence="1">Uncharacterized protein</fullName>
    </submittedName>
</protein>
<dbReference type="EMBL" id="JACIJE010000001">
    <property type="protein sequence ID" value="MBB5688311.1"/>
    <property type="molecule type" value="Genomic_DNA"/>
</dbReference>
<sequence length="321" mass="36881">MSGEAMADRSDPSRKRQPSLCLLTISHAPDVERFALLRHSLELFAPGFEHVAVVHTEDLPLFSARFGGSPRLRLLPTAAVLPAKVERQRRFWGGRPGRWLRHLEWRIPSHARLYSGWKLQQIAKIEAAAELSADAVMFLDSDTFLTHPLVHGDVFDGEGRLHLRECPAETYEDFAFEVGRQILFRGRLTDRAEAFNYILPTPRFLTRTAATLRSALREMHKDWVQTYYRTDFPAEYNLLGHVARAIEGYAGYAPDPRNRDDWGYDVKFPEQLEPAIALCEQEQGRRQFFLVQSNMRMPPADYVPRLRRMIEALARRQPAAG</sequence>
<comment type="caution">
    <text evidence="1">The sequence shown here is derived from an EMBL/GenBank/DDBJ whole genome shotgun (WGS) entry which is preliminary data.</text>
</comment>
<reference evidence="1 2" key="1">
    <citation type="submission" date="2020-08" db="EMBL/GenBank/DDBJ databases">
        <title>Genomic Encyclopedia of Type Strains, Phase IV (KMG-IV): sequencing the most valuable type-strain genomes for metagenomic binning, comparative biology and taxonomic classification.</title>
        <authorList>
            <person name="Goeker M."/>
        </authorList>
    </citation>
    <scope>NUCLEOTIDE SEQUENCE [LARGE SCALE GENOMIC DNA]</scope>
    <source>
        <strain evidence="1 2">DSM 25895</strain>
    </source>
</reference>
<organism evidence="1 2">
    <name type="scientific">Neoroseomonas alkaliterrae</name>
    <dbReference type="NCBI Taxonomy" id="1452450"/>
    <lineage>
        <taxon>Bacteria</taxon>
        <taxon>Pseudomonadati</taxon>
        <taxon>Pseudomonadota</taxon>
        <taxon>Alphaproteobacteria</taxon>
        <taxon>Acetobacterales</taxon>
        <taxon>Acetobacteraceae</taxon>
        <taxon>Neoroseomonas</taxon>
    </lineage>
</organism>
<dbReference type="AlphaFoldDB" id="A0A840XWV5"/>
<dbReference type="InterPro" id="IPR045499">
    <property type="entry name" value="DUF6492"/>
</dbReference>
<accession>A0A840XWV5</accession>
<dbReference type="Pfam" id="PF20102">
    <property type="entry name" value="DUF6492"/>
    <property type="match status" value="1"/>
</dbReference>
<dbReference type="RefSeq" id="WP_184480803.1">
    <property type="nucleotide sequence ID" value="NZ_JAAEDJ010000106.1"/>
</dbReference>
<gene>
    <name evidence="1" type="ORF">FHS88_000421</name>
</gene>
<name>A0A840XWV5_9PROT</name>